<dbReference type="Proteomes" id="UP000465601">
    <property type="component" value="Unassembled WGS sequence"/>
</dbReference>
<keyword evidence="1" id="KW-0966">Cell projection</keyword>
<keyword evidence="1" id="KW-0969">Cilium</keyword>
<dbReference type="NCBIfam" id="TIGR02530">
    <property type="entry name" value="flg_new"/>
    <property type="match status" value="1"/>
</dbReference>
<name>A0A833M8M2_9FIRM</name>
<dbReference type="AlphaFoldDB" id="A0A833M8M2"/>
<gene>
    <name evidence="1" type="ORF">F8153_04160</name>
</gene>
<evidence type="ECO:0000313" key="2">
    <source>
        <dbReference type="Proteomes" id="UP000465601"/>
    </source>
</evidence>
<proteinExistence type="predicted"/>
<organism evidence="1 2">
    <name type="scientific">Alkaliphilus serpentinus</name>
    <dbReference type="NCBI Taxonomy" id="1482731"/>
    <lineage>
        <taxon>Bacteria</taxon>
        <taxon>Bacillati</taxon>
        <taxon>Bacillota</taxon>
        <taxon>Clostridia</taxon>
        <taxon>Peptostreptococcales</taxon>
        <taxon>Natronincolaceae</taxon>
        <taxon>Alkaliphilus</taxon>
    </lineage>
</organism>
<accession>A0A833M8M2</accession>
<protein>
    <submittedName>
        <fullName evidence="1">Flagellar protein</fullName>
    </submittedName>
</protein>
<comment type="caution">
    <text evidence="1">The sequence shown here is derived from an EMBL/GenBank/DDBJ whole genome shotgun (WGS) entry which is preliminary data.</text>
</comment>
<dbReference type="EMBL" id="WBZB01000013">
    <property type="protein sequence ID" value="KAB3531381.1"/>
    <property type="molecule type" value="Genomic_DNA"/>
</dbReference>
<dbReference type="OrthoDB" id="165650at2"/>
<keyword evidence="2" id="KW-1185">Reference proteome</keyword>
<keyword evidence="1" id="KW-0282">Flagellum</keyword>
<reference evidence="1 2" key="1">
    <citation type="submission" date="2019-10" db="EMBL/GenBank/DDBJ databases">
        <title>Alkaliphilus serpentinus sp. nov. and Alkaliphilus pronyensis sp. nov., two novel anaerobic alkaliphilic species isolated from the serpentinized-hosted hydrothermal field of the Prony Bay (New Caledonia).</title>
        <authorList>
            <person name="Postec A."/>
        </authorList>
    </citation>
    <scope>NUCLEOTIDE SEQUENCE [LARGE SCALE GENOMIC DNA]</scope>
    <source>
        <strain evidence="1 2">LacT</strain>
    </source>
</reference>
<evidence type="ECO:0000313" key="1">
    <source>
        <dbReference type="EMBL" id="KAB3531381.1"/>
    </source>
</evidence>
<dbReference type="RefSeq" id="WP_151865107.1">
    <property type="nucleotide sequence ID" value="NZ_WBZB01000013.1"/>
</dbReference>
<dbReference type="Pfam" id="PF12611">
    <property type="entry name" value="Flagellar_put"/>
    <property type="match status" value="1"/>
</dbReference>
<dbReference type="InterPro" id="IPR013367">
    <property type="entry name" value="Flagellar_put"/>
</dbReference>
<sequence>MYDNIKIKSTALQQNKLQQLDKTIQKNHDFQSIFHKKLQESQEVKISKHAMDRLEERNITLTPDDLSKLNQAMEMASKKGIRETLIMMDNRVFVASVRNNTVITAAVGDQLKDNVFTNIDGAVII</sequence>